<evidence type="ECO:0000313" key="3">
    <source>
        <dbReference type="EMBL" id="KVK76904.1"/>
    </source>
</evidence>
<comment type="caution">
    <text evidence="3">The sequence shown here is derived from an EMBL/GenBank/DDBJ whole genome shotgun (WGS) entry which is preliminary data.</text>
</comment>
<dbReference type="InterPro" id="IPR016040">
    <property type="entry name" value="NAD(P)-bd_dom"/>
</dbReference>
<dbReference type="SUPFAM" id="SSF51735">
    <property type="entry name" value="NAD(P)-binding Rossmann-fold domains"/>
    <property type="match status" value="1"/>
</dbReference>
<keyword evidence="1" id="KW-0812">Transmembrane</keyword>
<sequence length="442" mass="46484">MNAVLPSTCPQGRTGARRMTVLVCGANGFIGRALCAQLDADGHRVLRGVRHAAGPCDVAIDFAADIDPDAWLARLKGVDVVINAVGILADRRGATLDAVHRAAPCALFTACCRAGVRRVIQISALGVERGDTRYFASKDAADRFLQTLPIDFRIVRPALVYGTDGASARFFRMLASLPVQVLPAGGRQRLRPVHVDDLAELVARLVVQPGDALAGCTTSRPVIDVVGNDEVEYREMLARYRAALGFPPAARVTLPGPLAGAAAALLGTLPGAMFTRDTWTMLRGGNTGDPAAATTVLGRPPRGIDGFIGTEAAALRCDALAMWRRPLLRGALAIVWIWTALASAFIHPLPASLALLAPAHLTGLPALIALYAASALDFAFGIATVAAPSRRLWAAQAALIVAYSAVIAVTMPALLAEPFGPVLKNVPILAILLILFSEEEQA</sequence>
<dbReference type="PANTHER" id="PTHR12126">
    <property type="entry name" value="NADH-UBIQUINONE OXIDOREDUCTASE 39 KDA SUBUNIT-RELATED"/>
    <property type="match status" value="1"/>
</dbReference>
<dbReference type="Gene3D" id="3.40.50.720">
    <property type="entry name" value="NAD(P)-binding Rossmann-like Domain"/>
    <property type="match status" value="1"/>
</dbReference>
<feature type="transmembrane region" description="Helical" evidence="1">
    <location>
        <begin position="366"/>
        <end position="386"/>
    </location>
</feature>
<feature type="domain" description="NAD(P)-binding" evidence="2">
    <location>
        <begin position="25"/>
        <end position="166"/>
    </location>
</feature>
<feature type="transmembrane region" description="Helical" evidence="1">
    <location>
        <begin position="326"/>
        <end position="346"/>
    </location>
</feature>
<evidence type="ECO:0000256" key="1">
    <source>
        <dbReference type="SAM" id="Phobius"/>
    </source>
</evidence>
<reference evidence="3 4" key="1">
    <citation type="submission" date="2015-11" db="EMBL/GenBank/DDBJ databases">
        <title>Expanding the genomic diversity of Burkholderia species for the development of highly accurate diagnostics.</title>
        <authorList>
            <person name="Sahl J."/>
            <person name="Keim P."/>
            <person name="Wagner D."/>
        </authorList>
    </citation>
    <scope>NUCLEOTIDE SEQUENCE [LARGE SCALE GENOMIC DNA]</scope>
    <source>
        <strain evidence="3 4">MSMB1302</strain>
    </source>
</reference>
<dbReference type="GO" id="GO:0044877">
    <property type="term" value="F:protein-containing complex binding"/>
    <property type="evidence" value="ECO:0007669"/>
    <property type="project" value="TreeGrafter"/>
</dbReference>
<dbReference type="Pfam" id="PF13460">
    <property type="entry name" value="NAD_binding_10"/>
    <property type="match status" value="1"/>
</dbReference>
<feature type="transmembrane region" description="Helical" evidence="1">
    <location>
        <begin position="393"/>
        <end position="413"/>
    </location>
</feature>
<accession>A0A118KF87</accession>
<name>A0A118KF87_BURCE</name>
<dbReference type="RefSeq" id="WP_059731620.1">
    <property type="nucleotide sequence ID" value="NZ_LOYH01000084.1"/>
</dbReference>
<dbReference type="InterPro" id="IPR025695">
    <property type="entry name" value="DoxX-like"/>
</dbReference>
<gene>
    <name evidence="3" type="ORF">WS90_02645</name>
</gene>
<dbReference type="EMBL" id="LOYH01000084">
    <property type="protein sequence ID" value="KVK76904.1"/>
    <property type="molecule type" value="Genomic_DNA"/>
</dbReference>
<dbReference type="AlphaFoldDB" id="A0A118KF87"/>
<keyword evidence="1" id="KW-1133">Transmembrane helix</keyword>
<evidence type="ECO:0000313" key="4">
    <source>
        <dbReference type="Proteomes" id="UP000069001"/>
    </source>
</evidence>
<dbReference type="Pfam" id="PF13781">
    <property type="entry name" value="DoxX_3"/>
    <property type="match status" value="1"/>
</dbReference>
<dbReference type="Proteomes" id="UP000069001">
    <property type="component" value="Unassembled WGS sequence"/>
</dbReference>
<dbReference type="InterPro" id="IPR036291">
    <property type="entry name" value="NAD(P)-bd_dom_sf"/>
</dbReference>
<evidence type="ECO:0000259" key="2">
    <source>
        <dbReference type="Pfam" id="PF13460"/>
    </source>
</evidence>
<proteinExistence type="predicted"/>
<protein>
    <submittedName>
        <fullName evidence="3">NAD-dependent dehydratase</fullName>
    </submittedName>
</protein>
<organism evidence="3 4">
    <name type="scientific">Burkholderia cepacia</name>
    <name type="common">Pseudomonas cepacia</name>
    <dbReference type="NCBI Taxonomy" id="292"/>
    <lineage>
        <taxon>Bacteria</taxon>
        <taxon>Pseudomonadati</taxon>
        <taxon>Pseudomonadota</taxon>
        <taxon>Betaproteobacteria</taxon>
        <taxon>Burkholderiales</taxon>
        <taxon>Burkholderiaceae</taxon>
        <taxon>Burkholderia</taxon>
        <taxon>Burkholderia cepacia complex</taxon>
    </lineage>
</organism>
<dbReference type="InterPro" id="IPR051207">
    <property type="entry name" value="ComplexI_NDUFA9_subunit"/>
</dbReference>
<dbReference type="PANTHER" id="PTHR12126:SF11">
    <property type="entry name" value="NADH DEHYDROGENASE [UBIQUINONE] 1 ALPHA SUBCOMPLEX SUBUNIT 9, MITOCHONDRIAL"/>
    <property type="match status" value="1"/>
</dbReference>
<keyword evidence="1" id="KW-0472">Membrane</keyword>